<dbReference type="GO" id="GO:0051205">
    <property type="term" value="P:protein insertion into membrane"/>
    <property type="evidence" value="ECO:0007669"/>
    <property type="project" value="TreeGrafter"/>
</dbReference>
<evidence type="ECO:0000313" key="10">
    <source>
        <dbReference type="Proteomes" id="UP000558488"/>
    </source>
</evidence>
<dbReference type="PANTHER" id="PTHR14402:SF8">
    <property type="entry name" value="RECEPTOR-TRANSPORTING PROTEIN 4"/>
    <property type="match status" value="1"/>
</dbReference>
<dbReference type="EMBL" id="JACAGB010000002">
    <property type="protein sequence ID" value="KAF6383531.1"/>
    <property type="molecule type" value="Genomic_DNA"/>
</dbReference>
<reference evidence="9 10" key="1">
    <citation type="journal article" date="2020" name="Nature">
        <title>Six reference-quality genomes reveal evolution of bat adaptations.</title>
        <authorList>
            <person name="Jebb D."/>
            <person name="Huang Z."/>
            <person name="Pippel M."/>
            <person name="Hughes G.M."/>
            <person name="Lavrichenko K."/>
            <person name="Devanna P."/>
            <person name="Winkler S."/>
            <person name="Jermiin L.S."/>
            <person name="Skirmuntt E.C."/>
            <person name="Katzourakis A."/>
            <person name="Burkitt-Gray L."/>
            <person name="Ray D.A."/>
            <person name="Sullivan K.A.M."/>
            <person name="Roscito J.G."/>
            <person name="Kirilenko B.M."/>
            <person name="Davalos L.M."/>
            <person name="Corthals A.P."/>
            <person name="Power M.L."/>
            <person name="Jones G."/>
            <person name="Ransome R.D."/>
            <person name="Dechmann D.K.N."/>
            <person name="Locatelli A.G."/>
            <person name="Puechmaille S.J."/>
            <person name="Fedrigo O."/>
            <person name="Jarvis E.D."/>
            <person name="Hiller M."/>
            <person name="Vernes S.C."/>
            <person name="Myers E.W."/>
            <person name="Teeling E.C."/>
        </authorList>
    </citation>
    <scope>NUCLEOTIDE SEQUENCE [LARGE SCALE GENOMIC DNA]</scope>
    <source>
        <strain evidence="9">MPipKuh1</strain>
        <tissue evidence="9">Flight muscle</tissue>
    </source>
</reference>
<protein>
    <submittedName>
        <fullName evidence="9">Receptor transporter protein 4</fullName>
    </submittedName>
</protein>
<comment type="caution">
    <text evidence="9">The sequence shown here is derived from an EMBL/GenBank/DDBJ whole genome shotgun (WGS) entry which is preliminary data.</text>
</comment>
<keyword evidence="4" id="KW-0863">Zinc-finger</keyword>
<dbReference type="Pfam" id="PF13695">
    <property type="entry name" value="Zn_ribbon_3CxxC"/>
    <property type="match status" value="1"/>
</dbReference>
<sequence>MNSRPNEIIILEVGAWEQTFQELMQEVNPWHRWTLKFDETLQLGCVAQGGKQYQQTAFGRFRCSSCRRIWGSAKVQVLCHMYLKPRESQGHVFMRLFAQRCKKCSGTQFEKPEFSTESAMRILNNLVYRIQERCYGNGIMKFSEIPVIPELPLDGSHDMANCEACNLGFCGLSSQNYMTQPSNSSFSYMEIGSFDDIFSQTQAMNQSGTQGVYRSQTQAMNQSGTQGVCRRQDSYLPRGYAPDSFSRSSTKMPSNDSLGLTNLFRWGCDRIADLWNFVASKFF</sequence>
<evidence type="ECO:0000256" key="5">
    <source>
        <dbReference type="ARBA" id="ARBA00022833"/>
    </source>
</evidence>
<keyword evidence="3" id="KW-0479">Metal-binding</keyword>
<evidence type="ECO:0000256" key="3">
    <source>
        <dbReference type="ARBA" id="ARBA00022723"/>
    </source>
</evidence>
<evidence type="ECO:0000256" key="7">
    <source>
        <dbReference type="ARBA" id="ARBA00023136"/>
    </source>
</evidence>
<feature type="domain" description="3CxxC-type" evidence="8">
    <location>
        <begin position="56"/>
        <end position="168"/>
    </location>
</feature>
<dbReference type="GO" id="GO:0008270">
    <property type="term" value="F:zinc ion binding"/>
    <property type="evidence" value="ECO:0007669"/>
    <property type="project" value="UniProtKB-KW"/>
</dbReference>
<name>A0A7J8AAW7_PIPKU</name>
<dbReference type="GO" id="GO:0005737">
    <property type="term" value="C:cytoplasm"/>
    <property type="evidence" value="ECO:0007669"/>
    <property type="project" value="TreeGrafter"/>
</dbReference>
<accession>A0A7J8AAW7</accession>
<dbReference type="PANTHER" id="PTHR14402">
    <property type="entry name" value="RECEPTOR TRANSPORTING PROTEIN"/>
    <property type="match status" value="1"/>
</dbReference>
<keyword evidence="9" id="KW-0675">Receptor</keyword>
<dbReference type="GO" id="GO:0031849">
    <property type="term" value="F:olfactory receptor binding"/>
    <property type="evidence" value="ECO:0007669"/>
    <property type="project" value="TreeGrafter"/>
</dbReference>
<evidence type="ECO:0000256" key="4">
    <source>
        <dbReference type="ARBA" id="ARBA00022771"/>
    </source>
</evidence>
<gene>
    <name evidence="9" type="ORF">mPipKuh1_015271</name>
</gene>
<keyword evidence="2" id="KW-0812">Transmembrane</keyword>
<dbReference type="GO" id="GO:0001580">
    <property type="term" value="P:detection of chemical stimulus involved in sensory perception of bitter taste"/>
    <property type="evidence" value="ECO:0007669"/>
    <property type="project" value="TreeGrafter"/>
</dbReference>
<evidence type="ECO:0000313" key="9">
    <source>
        <dbReference type="EMBL" id="KAF6383531.1"/>
    </source>
</evidence>
<dbReference type="GO" id="GO:0016020">
    <property type="term" value="C:membrane"/>
    <property type="evidence" value="ECO:0007669"/>
    <property type="project" value="UniProtKB-SubCell"/>
</dbReference>
<proteinExistence type="predicted"/>
<dbReference type="Proteomes" id="UP000558488">
    <property type="component" value="Unassembled WGS sequence"/>
</dbReference>
<evidence type="ECO:0000259" key="8">
    <source>
        <dbReference type="SMART" id="SM01328"/>
    </source>
</evidence>
<evidence type="ECO:0000256" key="6">
    <source>
        <dbReference type="ARBA" id="ARBA00022989"/>
    </source>
</evidence>
<keyword evidence="5" id="KW-0862">Zinc</keyword>
<evidence type="ECO:0000256" key="2">
    <source>
        <dbReference type="ARBA" id="ARBA00022692"/>
    </source>
</evidence>
<dbReference type="InterPro" id="IPR026096">
    <property type="entry name" value="R-trans_p"/>
</dbReference>
<evidence type="ECO:0000256" key="1">
    <source>
        <dbReference type="ARBA" id="ARBA00004167"/>
    </source>
</evidence>
<dbReference type="SMART" id="SM01328">
    <property type="entry name" value="zf-3CxxC"/>
    <property type="match status" value="1"/>
</dbReference>
<comment type="subcellular location">
    <subcellularLocation>
        <location evidence="1">Membrane</location>
        <topology evidence="1">Single-pass membrane protein</topology>
    </subcellularLocation>
</comment>
<dbReference type="AlphaFoldDB" id="A0A7J8AAW7"/>
<keyword evidence="7" id="KW-0472">Membrane</keyword>
<keyword evidence="6" id="KW-1133">Transmembrane helix</keyword>
<keyword evidence="10" id="KW-1185">Reference proteome</keyword>
<dbReference type="GO" id="GO:0006612">
    <property type="term" value="P:protein targeting to membrane"/>
    <property type="evidence" value="ECO:0007669"/>
    <property type="project" value="TreeGrafter"/>
</dbReference>
<organism evidence="9 10">
    <name type="scientific">Pipistrellus kuhlii</name>
    <name type="common">Kuhl's pipistrelle</name>
    <dbReference type="NCBI Taxonomy" id="59472"/>
    <lineage>
        <taxon>Eukaryota</taxon>
        <taxon>Metazoa</taxon>
        <taxon>Chordata</taxon>
        <taxon>Craniata</taxon>
        <taxon>Vertebrata</taxon>
        <taxon>Euteleostomi</taxon>
        <taxon>Mammalia</taxon>
        <taxon>Eutheria</taxon>
        <taxon>Laurasiatheria</taxon>
        <taxon>Chiroptera</taxon>
        <taxon>Yangochiroptera</taxon>
        <taxon>Vespertilionidae</taxon>
        <taxon>Pipistrellus</taxon>
    </lineage>
</organism>
<dbReference type="InterPro" id="IPR027377">
    <property type="entry name" value="ZAR1/RTP1-5-like_Znf-3CxxC"/>
</dbReference>